<evidence type="ECO:0000313" key="6">
    <source>
        <dbReference type="EMBL" id="PWK13298.1"/>
    </source>
</evidence>
<dbReference type="GeneID" id="60255030"/>
<dbReference type="PROSITE" id="PS51077">
    <property type="entry name" value="HTH_ICLR"/>
    <property type="match status" value="1"/>
</dbReference>
<dbReference type="Gene3D" id="1.10.10.10">
    <property type="entry name" value="Winged helix-like DNA-binding domain superfamily/Winged helix DNA-binding domain"/>
    <property type="match status" value="1"/>
</dbReference>
<keyword evidence="3" id="KW-0804">Transcription</keyword>
<dbReference type="PROSITE" id="PS51078">
    <property type="entry name" value="ICLR_ED"/>
    <property type="match status" value="1"/>
</dbReference>
<dbReference type="SUPFAM" id="SSF55781">
    <property type="entry name" value="GAF domain-like"/>
    <property type="match status" value="1"/>
</dbReference>
<dbReference type="AlphaFoldDB" id="A0A2V2A8P3"/>
<dbReference type="InterPro" id="IPR005471">
    <property type="entry name" value="Tscrpt_reg_IclR_N"/>
</dbReference>
<feature type="domain" description="HTH iclR-type" evidence="4">
    <location>
        <begin position="31"/>
        <end position="91"/>
    </location>
</feature>
<keyword evidence="1" id="KW-0805">Transcription regulation</keyword>
<dbReference type="Pfam" id="PF01614">
    <property type="entry name" value="IclR_C"/>
    <property type="match status" value="1"/>
</dbReference>
<dbReference type="InterPro" id="IPR014757">
    <property type="entry name" value="Tscrpt_reg_IclR_C"/>
</dbReference>
<name>A0A2V2A8P3_PSYIM</name>
<dbReference type="InterPro" id="IPR029016">
    <property type="entry name" value="GAF-like_dom_sf"/>
</dbReference>
<keyword evidence="7" id="KW-1185">Reference proteome</keyword>
<dbReference type="EMBL" id="QGGM01000005">
    <property type="protein sequence ID" value="PWK13298.1"/>
    <property type="molecule type" value="Genomic_DNA"/>
</dbReference>
<dbReference type="InterPro" id="IPR050707">
    <property type="entry name" value="HTH_MetabolicPath_Reg"/>
</dbReference>
<organism evidence="6 7">
    <name type="scientific">Psychrobacter immobilis</name>
    <dbReference type="NCBI Taxonomy" id="498"/>
    <lineage>
        <taxon>Bacteria</taxon>
        <taxon>Pseudomonadati</taxon>
        <taxon>Pseudomonadota</taxon>
        <taxon>Gammaproteobacteria</taxon>
        <taxon>Moraxellales</taxon>
        <taxon>Moraxellaceae</taxon>
        <taxon>Psychrobacter</taxon>
    </lineage>
</organism>
<evidence type="ECO:0000259" key="5">
    <source>
        <dbReference type="PROSITE" id="PS51078"/>
    </source>
</evidence>
<comment type="caution">
    <text evidence="6">The sequence shown here is derived from an EMBL/GenBank/DDBJ whole genome shotgun (WGS) entry which is preliminary data.</text>
</comment>
<dbReference type="GO" id="GO:0003677">
    <property type="term" value="F:DNA binding"/>
    <property type="evidence" value="ECO:0007669"/>
    <property type="project" value="UniProtKB-KW"/>
</dbReference>
<evidence type="ECO:0000256" key="3">
    <source>
        <dbReference type="ARBA" id="ARBA00023163"/>
    </source>
</evidence>
<proteinExistence type="predicted"/>
<protein>
    <submittedName>
        <fullName evidence="6">IclR family transcriptional regulator</fullName>
    </submittedName>
</protein>
<feature type="domain" description="IclR-ED" evidence="5">
    <location>
        <begin position="92"/>
        <end position="275"/>
    </location>
</feature>
<dbReference type="Pfam" id="PF09339">
    <property type="entry name" value="HTH_IclR"/>
    <property type="match status" value="1"/>
</dbReference>
<dbReference type="PANTHER" id="PTHR30136:SF33">
    <property type="entry name" value="TRANSCRIPTIONAL REGULATORY PROTEIN"/>
    <property type="match status" value="1"/>
</dbReference>
<reference evidence="6 7" key="1">
    <citation type="submission" date="2018-05" db="EMBL/GenBank/DDBJ databases">
        <title>Genomic Encyclopedia of Type Strains, Phase IV (KMG-IV): sequencing the most valuable type-strain genomes for metagenomic binning, comparative biology and taxonomic classification.</title>
        <authorList>
            <person name="Goeker M."/>
        </authorList>
    </citation>
    <scope>NUCLEOTIDE SEQUENCE [LARGE SCALE GENOMIC DNA]</scope>
    <source>
        <strain evidence="6 7">DSM 7229</strain>
    </source>
</reference>
<dbReference type="PANTHER" id="PTHR30136">
    <property type="entry name" value="HELIX-TURN-HELIX TRANSCRIPTIONAL REGULATOR, ICLR FAMILY"/>
    <property type="match status" value="1"/>
</dbReference>
<dbReference type="SMART" id="SM00346">
    <property type="entry name" value="HTH_ICLR"/>
    <property type="match status" value="1"/>
</dbReference>
<evidence type="ECO:0000256" key="2">
    <source>
        <dbReference type="ARBA" id="ARBA00023125"/>
    </source>
</evidence>
<dbReference type="Proteomes" id="UP000245655">
    <property type="component" value="Unassembled WGS sequence"/>
</dbReference>
<dbReference type="InterPro" id="IPR036390">
    <property type="entry name" value="WH_DNA-bd_sf"/>
</dbReference>
<dbReference type="GO" id="GO:0045892">
    <property type="term" value="P:negative regulation of DNA-templated transcription"/>
    <property type="evidence" value="ECO:0007669"/>
    <property type="project" value="TreeGrafter"/>
</dbReference>
<accession>A0A2V2A8P3</accession>
<dbReference type="InterPro" id="IPR036388">
    <property type="entry name" value="WH-like_DNA-bd_sf"/>
</dbReference>
<evidence type="ECO:0000313" key="7">
    <source>
        <dbReference type="Proteomes" id="UP000245655"/>
    </source>
</evidence>
<keyword evidence="2" id="KW-0238">DNA-binding</keyword>
<gene>
    <name evidence="6" type="ORF">C8D84_105111</name>
</gene>
<dbReference type="Gene3D" id="3.30.450.40">
    <property type="match status" value="1"/>
</dbReference>
<evidence type="ECO:0000256" key="1">
    <source>
        <dbReference type="ARBA" id="ARBA00023015"/>
    </source>
</evidence>
<evidence type="ECO:0000259" key="4">
    <source>
        <dbReference type="PROSITE" id="PS51077"/>
    </source>
</evidence>
<sequence>MTKPLSTATPLLDRMTTILEQSKDDNDRQFVTALGRGLSLLAAFEHDDRLTHQQLCQMTALPKATITRLIHTLITLGFLRMTEHGQYQLGSSAVRLSATAWSRHDIVTAAEPLLRQFASENEVSVNLATEVEGEMRYHACCRSPARLSVNLQVGSAVPVARTAIGRAFYAASSPARQAVIMSNLQEQLSTEDYNHAQTALASAAAHYAEHGYTISDGEFSTDILAVAVGVFDVATGQYAYSLNASVPSANWESEEYAAMIVPKLQALAERIGSGV</sequence>
<dbReference type="GO" id="GO:0003700">
    <property type="term" value="F:DNA-binding transcription factor activity"/>
    <property type="evidence" value="ECO:0007669"/>
    <property type="project" value="TreeGrafter"/>
</dbReference>
<dbReference type="RefSeq" id="WP_109590859.1">
    <property type="nucleotide sequence ID" value="NZ_CAJGZY010000005.1"/>
</dbReference>
<dbReference type="SUPFAM" id="SSF46785">
    <property type="entry name" value="Winged helix' DNA-binding domain"/>
    <property type="match status" value="1"/>
</dbReference>